<gene>
    <name evidence="11" type="primary">Cyp4v2</name>
    <name evidence="11" type="ORF">NPIL_164552</name>
</gene>
<dbReference type="PROSITE" id="PS00086">
    <property type="entry name" value="CYTOCHROME_P450"/>
    <property type="match status" value="1"/>
</dbReference>
<protein>
    <submittedName>
        <fullName evidence="11">Cytochrome P450 4V2</fullName>
    </submittedName>
</protein>
<evidence type="ECO:0000256" key="6">
    <source>
        <dbReference type="ARBA" id="ARBA00023004"/>
    </source>
</evidence>
<keyword evidence="5" id="KW-0256">Endoplasmic reticulum</keyword>
<keyword evidence="4 9" id="KW-0349">Heme</keyword>
<dbReference type="Pfam" id="PF00067">
    <property type="entry name" value="p450"/>
    <property type="match status" value="1"/>
</dbReference>
<feature type="binding site" description="axial binding residue" evidence="9">
    <location>
        <position position="471"/>
    </location>
    <ligand>
        <name>heme</name>
        <dbReference type="ChEBI" id="CHEBI:30413"/>
    </ligand>
    <ligandPart>
        <name>Fe</name>
        <dbReference type="ChEBI" id="CHEBI:18248"/>
    </ligandPart>
</feature>
<dbReference type="PRINTS" id="PR00385">
    <property type="entry name" value="P450"/>
</dbReference>
<comment type="cofactor">
    <cofactor evidence="1 9">
        <name>heme</name>
        <dbReference type="ChEBI" id="CHEBI:30413"/>
    </cofactor>
</comment>
<dbReference type="PANTHER" id="PTHR24291:SF189">
    <property type="entry name" value="CYTOCHROME P450 4C3-RELATED"/>
    <property type="match status" value="1"/>
</dbReference>
<evidence type="ECO:0000256" key="10">
    <source>
        <dbReference type="RuleBase" id="RU000461"/>
    </source>
</evidence>
<dbReference type="InterPro" id="IPR002401">
    <property type="entry name" value="Cyt_P450_E_grp-I"/>
</dbReference>
<dbReference type="GO" id="GO:0004497">
    <property type="term" value="F:monooxygenase activity"/>
    <property type="evidence" value="ECO:0007669"/>
    <property type="project" value="UniProtKB-KW"/>
</dbReference>
<keyword evidence="8" id="KW-0472">Membrane</keyword>
<organism evidence="11 12">
    <name type="scientific">Nephila pilipes</name>
    <name type="common">Giant wood spider</name>
    <name type="synonym">Nephila maculata</name>
    <dbReference type="NCBI Taxonomy" id="299642"/>
    <lineage>
        <taxon>Eukaryota</taxon>
        <taxon>Metazoa</taxon>
        <taxon>Ecdysozoa</taxon>
        <taxon>Arthropoda</taxon>
        <taxon>Chelicerata</taxon>
        <taxon>Arachnida</taxon>
        <taxon>Araneae</taxon>
        <taxon>Araneomorphae</taxon>
        <taxon>Entelegynae</taxon>
        <taxon>Araneoidea</taxon>
        <taxon>Nephilidae</taxon>
        <taxon>Nephila</taxon>
    </lineage>
</organism>
<keyword evidence="6 9" id="KW-0408">Iron</keyword>
<evidence type="ECO:0000256" key="1">
    <source>
        <dbReference type="ARBA" id="ARBA00001971"/>
    </source>
</evidence>
<evidence type="ECO:0000256" key="8">
    <source>
        <dbReference type="ARBA" id="ARBA00023136"/>
    </source>
</evidence>
<keyword evidence="12" id="KW-1185">Reference proteome</keyword>
<evidence type="ECO:0000256" key="4">
    <source>
        <dbReference type="ARBA" id="ARBA00022617"/>
    </source>
</evidence>
<evidence type="ECO:0000313" key="12">
    <source>
        <dbReference type="Proteomes" id="UP000887013"/>
    </source>
</evidence>
<dbReference type="Proteomes" id="UP000887013">
    <property type="component" value="Unassembled WGS sequence"/>
</dbReference>
<keyword evidence="10" id="KW-0560">Oxidoreductase</keyword>
<keyword evidence="9 10" id="KW-0479">Metal-binding</keyword>
<accession>A0A8X6Q779</accession>
<evidence type="ECO:0000313" key="11">
    <source>
        <dbReference type="EMBL" id="GFU06037.1"/>
    </source>
</evidence>
<dbReference type="InterPro" id="IPR017972">
    <property type="entry name" value="Cyt_P450_CS"/>
</dbReference>
<dbReference type="GO" id="GO:0020037">
    <property type="term" value="F:heme binding"/>
    <property type="evidence" value="ECO:0007669"/>
    <property type="project" value="InterPro"/>
</dbReference>
<dbReference type="InterPro" id="IPR001128">
    <property type="entry name" value="Cyt_P450"/>
</dbReference>
<name>A0A8X6Q779_NEPPI</name>
<dbReference type="GO" id="GO:0005789">
    <property type="term" value="C:endoplasmic reticulum membrane"/>
    <property type="evidence" value="ECO:0007669"/>
    <property type="project" value="UniProtKB-SubCell"/>
</dbReference>
<dbReference type="CDD" id="cd20628">
    <property type="entry name" value="CYP4"/>
    <property type="match status" value="1"/>
</dbReference>
<dbReference type="PRINTS" id="PR00463">
    <property type="entry name" value="EP450I"/>
</dbReference>
<dbReference type="PANTHER" id="PTHR24291">
    <property type="entry name" value="CYTOCHROME P450 FAMILY 4"/>
    <property type="match status" value="1"/>
</dbReference>
<reference evidence="11" key="1">
    <citation type="submission" date="2020-08" db="EMBL/GenBank/DDBJ databases">
        <title>Multicomponent nature underlies the extraordinary mechanical properties of spider dragline silk.</title>
        <authorList>
            <person name="Kono N."/>
            <person name="Nakamura H."/>
            <person name="Mori M."/>
            <person name="Yoshida Y."/>
            <person name="Ohtoshi R."/>
            <person name="Malay A.D."/>
            <person name="Moran D.A.P."/>
            <person name="Tomita M."/>
            <person name="Numata K."/>
            <person name="Arakawa K."/>
        </authorList>
    </citation>
    <scope>NUCLEOTIDE SEQUENCE</scope>
</reference>
<dbReference type="GO" id="GO:0016705">
    <property type="term" value="F:oxidoreductase activity, acting on paired donors, with incorporation or reduction of molecular oxygen"/>
    <property type="evidence" value="ECO:0007669"/>
    <property type="project" value="InterPro"/>
</dbReference>
<comment type="similarity">
    <text evidence="3 10">Belongs to the cytochrome P450 family.</text>
</comment>
<dbReference type="InterPro" id="IPR036396">
    <property type="entry name" value="Cyt_P450_sf"/>
</dbReference>
<comment type="caution">
    <text evidence="11">The sequence shown here is derived from an EMBL/GenBank/DDBJ whole genome shotgun (WGS) entry which is preliminary data.</text>
</comment>
<sequence length="529" mass="62168">MIFVLFTFFLFGLIVVVFRYSLWRHKYSDILPGNKPKFFDVLGDVKEMLKYKGSISDNCAMHRYAIQVMREATKRFGKKNLFCLWVFYVPFVFLVKAEAVKELLKGNKMNDKSWIYKCLKPLLGSGLIISAGEKWKSRRKLLSPCFHIDILRGYMSIFNEQSQQLVKLFEEETKKDFTYISYPVTLATLEVISGKILRRNGRLIHPAFWIRKREAILGVKIGALDNEQAQYVNALHRITESFMTRMYKFWEWPDFIFRFTKTGRQLKRDVKMFHDYTRSVIQKKKTEYLSGNSENNKGKRKALLDILLEQYLETQELSEEDMMEEVNTFFMAGHDTVSITITWALYIIGLYPEVQAKIHEELDRIFAEDMERPVTYKDFNDLVYLNCVLKEANRLYPTVPMVARQVYEDTSICGHTIPKGATAVVFTYFLHRDEEIFPDPEKFDPNRFLPENYAKIPEYAYIPFSAGPRNCIGQKFAIMEIKVIIASILRKYAIESLDPRDKVLPLMHITLHSSIPIRVRIRARKLHKL</sequence>
<dbReference type="AlphaFoldDB" id="A0A8X6Q779"/>
<evidence type="ECO:0000256" key="3">
    <source>
        <dbReference type="ARBA" id="ARBA00010617"/>
    </source>
</evidence>
<dbReference type="EMBL" id="BMAW01028154">
    <property type="protein sequence ID" value="GFU06037.1"/>
    <property type="molecule type" value="Genomic_DNA"/>
</dbReference>
<dbReference type="OrthoDB" id="6434405at2759"/>
<dbReference type="GO" id="GO:0005506">
    <property type="term" value="F:iron ion binding"/>
    <property type="evidence" value="ECO:0007669"/>
    <property type="project" value="InterPro"/>
</dbReference>
<evidence type="ECO:0000256" key="9">
    <source>
        <dbReference type="PIRSR" id="PIRSR602401-1"/>
    </source>
</evidence>
<dbReference type="Gene3D" id="1.10.630.10">
    <property type="entry name" value="Cytochrome P450"/>
    <property type="match status" value="1"/>
</dbReference>
<evidence type="ECO:0000256" key="7">
    <source>
        <dbReference type="ARBA" id="ARBA00023033"/>
    </source>
</evidence>
<comment type="subcellular location">
    <subcellularLocation>
        <location evidence="2">Endoplasmic reticulum membrane</location>
    </subcellularLocation>
</comment>
<dbReference type="SUPFAM" id="SSF48264">
    <property type="entry name" value="Cytochrome P450"/>
    <property type="match status" value="1"/>
</dbReference>
<evidence type="ECO:0000256" key="5">
    <source>
        <dbReference type="ARBA" id="ARBA00022824"/>
    </source>
</evidence>
<keyword evidence="7 10" id="KW-0503">Monooxygenase</keyword>
<dbReference type="InterPro" id="IPR050196">
    <property type="entry name" value="Cytochrome_P450_Monoox"/>
</dbReference>
<proteinExistence type="inferred from homology"/>
<evidence type="ECO:0000256" key="2">
    <source>
        <dbReference type="ARBA" id="ARBA00004586"/>
    </source>
</evidence>